<dbReference type="AlphaFoldDB" id="A0A510K1U2"/>
<sequence length="99" mass="11301">MFLGKNKEKLSVELVDMAVDTSEVINIKNSKVVYINGARKLKEVYKEVEDLKNSYLAQIRLNDIPLIQINTDYYISTIECLLVTGYGIENANCKEILEI</sequence>
<reference evidence="1 2" key="1">
    <citation type="submission" date="2019-07" db="EMBL/GenBank/DDBJ databases">
        <title>Complete Genome Sequence of Leptotrichia trevisanii Strain JMUB3870.</title>
        <authorList>
            <person name="Watanabe S."/>
            <person name="Cui L."/>
        </authorList>
    </citation>
    <scope>NUCLEOTIDE SEQUENCE [LARGE SCALE GENOMIC DNA]</scope>
    <source>
        <strain evidence="1 2">JMUB3870</strain>
    </source>
</reference>
<accession>A0A510K1U2</accession>
<name>A0A510K1U2_9FUSO</name>
<keyword evidence="2" id="KW-1185">Reference proteome</keyword>
<evidence type="ECO:0000313" key="1">
    <source>
        <dbReference type="EMBL" id="BBM45640.1"/>
    </source>
</evidence>
<dbReference type="EMBL" id="AP019831">
    <property type="protein sequence ID" value="BBM45640.1"/>
    <property type="molecule type" value="Genomic_DNA"/>
</dbReference>
<protein>
    <submittedName>
        <fullName evidence="1">Uncharacterized protein</fullName>
    </submittedName>
</protein>
<evidence type="ECO:0000313" key="2">
    <source>
        <dbReference type="Proteomes" id="UP000422644"/>
    </source>
</evidence>
<dbReference type="Proteomes" id="UP000422644">
    <property type="component" value="Chromosome"/>
</dbReference>
<gene>
    <name evidence="1" type="ORF">JMUB3870_1760</name>
</gene>
<proteinExistence type="predicted"/>
<organism evidence="1 2">
    <name type="scientific">Leptotrichia trevisanii</name>
    <dbReference type="NCBI Taxonomy" id="109328"/>
    <lineage>
        <taxon>Bacteria</taxon>
        <taxon>Fusobacteriati</taxon>
        <taxon>Fusobacteriota</taxon>
        <taxon>Fusobacteriia</taxon>
        <taxon>Fusobacteriales</taxon>
        <taxon>Leptotrichiaceae</taxon>
        <taxon>Leptotrichia</taxon>
    </lineage>
</organism>